<keyword evidence="2" id="KW-1185">Reference proteome</keyword>
<dbReference type="EMBL" id="JAQOMS010000002">
    <property type="protein sequence ID" value="MDC2889720.1"/>
    <property type="molecule type" value="Genomic_DNA"/>
</dbReference>
<proteinExistence type="predicted"/>
<gene>
    <name evidence="1" type="ORF">PN838_14200</name>
</gene>
<name>A0ABT5FDU4_9GAMM</name>
<reference evidence="1 2" key="1">
    <citation type="submission" date="2023-01" db="EMBL/GenBank/DDBJ databases">
        <title>Psychrosphaera sp. nov., isolated from marine algae.</title>
        <authorList>
            <person name="Bayburt H."/>
            <person name="Choi B.J."/>
            <person name="Kim J.M."/>
            <person name="Choi D.G."/>
            <person name="Jeon C.O."/>
        </authorList>
    </citation>
    <scope>NUCLEOTIDE SEQUENCE [LARGE SCALE GENOMIC DNA]</scope>
    <source>
        <strain evidence="1 2">G1-22</strain>
    </source>
</reference>
<accession>A0ABT5FDU4</accession>
<dbReference type="RefSeq" id="WP_272181097.1">
    <property type="nucleotide sequence ID" value="NZ_JAQOMS010000002.1"/>
</dbReference>
<protein>
    <submittedName>
        <fullName evidence="1">Uncharacterized protein</fullName>
    </submittedName>
</protein>
<dbReference type="Proteomes" id="UP001528411">
    <property type="component" value="Unassembled WGS sequence"/>
</dbReference>
<sequence length="124" mass="14048">MLRSQIDRLHQYAGHWVSSDNIETDSFGAFPAIKMKNISTMNNQSMQVEVLQYQNGHYKTLLTELIGYDTKSDQIIALGQNQEGVIFKGKGLFHRIKNGRCETSICLVTFICKSILSFKAPAIY</sequence>
<organism evidence="1 2">
    <name type="scientific">Psychrosphaera algicola</name>
    <dbReference type="NCBI Taxonomy" id="3023714"/>
    <lineage>
        <taxon>Bacteria</taxon>
        <taxon>Pseudomonadati</taxon>
        <taxon>Pseudomonadota</taxon>
        <taxon>Gammaproteobacteria</taxon>
        <taxon>Alteromonadales</taxon>
        <taxon>Pseudoalteromonadaceae</taxon>
        <taxon>Psychrosphaera</taxon>
    </lineage>
</organism>
<comment type="caution">
    <text evidence="1">The sequence shown here is derived from an EMBL/GenBank/DDBJ whole genome shotgun (WGS) entry which is preliminary data.</text>
</comment>
<evidence type="ECO:0000313" key="2">
    <source>
        <dbReference type="Proteomes" id="UP001528411"/>
    </source>
</evidence>
<evidence type="ECO:0000313" key="1">
    <source>
        <dbReference type="EMBL" id="MDC2889720.1"/>
    </source>
</evidence>